<evidence type="ECO:0000313" key="2">
    <source>
        <dbReference type="EMBL" id="KAK6313232.1"/>
    </source>
</evidence>
<dbReference type="AlphaFoldDB" id="A0AAN8LJ97"/>
<protein>
    <submittedName>
        <fullName evidence="2">Uncharacterized protein</fullName>
    </submittedName>
</protein>
<dbReference type="EMBL" id="JAGTTL010000014">
    <property type="protein sequence ID" value="KAK6313232.1"/>
    <property type="molecule type" value="Genomic_DNA"/>
</dbReference>
<keyword evidence="3" id="KW-1185">Reference proteome</keyword>
<sequence>MSLKVRFMRDVRSLLRGGRLWYWWVVGVRCSPVVTKCTVGCQTDPLVMNGHQDLPEGAKTRHHEASDSDLSYCPDDTDCFINNDRPSQSTPPHKIACCSCLQHRKDQQRGPSSAS</sequence>
<evidence type="ECO:0000256" key="1">
    <source>
        <dbReference type="SAM" id="MobiDB-lite"/>
    </source>
</evidence>
<comment type="caution">
    <text evidence="2">The sequence shown here is derived from an EMBL/GenBank/DDBJ whole genome shotgun (WGS) entry which is preliminary data.</text>
</comment>
<proteinExistence type="predicted"/>
<dbReference type="Proteomes" id="UP001356427">
    <property type="component" value="Unassembled WGS sequence"/>
</dbReference>
<feature type="compositionally biased region" description="Basic and acidic residues" evidence="1">
    <location>
        <begin position="53"/>
        <end position="66"/>
    </location>
</feature>
<organism evidence="2 3">
    <name type="scientific">Coregonus suidteri</name>
    <dbReference type="NCBI Taxonomy" id="861788"/>
    <lineage>
        <taxon>Eukaryota</taxon>
        <taxon>Metazoa</taxon>
        <taxon>Chordata</taxon>
        <taxon>Craniata</taxon>
        <taxon>Vertebrata</taxon>
        <taxon>Euteleostomi</taxon>
        <taxon>Actinopterygii</taxon>
        <taxon>Neopterygii</taxon>
        <taxon>Teleostei</taxon>
        <taxon>Protacanthopterygii</taxon>
        <taxon>Salmoniformes</taxon>
        <taxon>Salmonidae</taxon>
        <taxon>Coregoninae</taxon>
        <taxon>Coregonus</taxon>
    </lineage>
</organism>
<name>A0AAN8LJ97_9TELE</name>
<evidence type="ECO:0000313" key="3">
    <source>
        <dbReference type="Proteomes" id="UP001356427"/>
    </source>
</evidence>
<reference evidence="2 3" key="1">
    <citation type="submission" date="2021-04" db="EMBL/GenBank/DDBJ databases">
        <authorList>
            <person name="De Guttry C."/>
            <person name="Zahm M."/>
            <person name="Klopp C."/>
            <person name="Cabau C."/>
            <person name="Louis A."/>
            <person name="Berthelot C."/>
            <person name="Parey E."/>
            <person name="Roest Crollius H."/>
            <person name="Montfort J."/>
            <person name="Robinson-Rechavi M."/>
            <person name="Bucao C."/>
            <person name="Bouchez O."/>
            <person name="Gislard M."/>
            <person name="Lluch J."/>
            <person name="Milhes M."/>
            <person name="Lampietro C."/>
            <person name="Lopez Roques C."/>
            <person name="Donnadieu C."/>
            <person name="Braasch I."/>
            <person name="Desvignes T."/>
            <person name="Postlethwait J."/>
            <person name="Bobe J."/>
            <person name="Wedekind C."/>
            <person name="Guiguen Y."/>
        </authorList>
    </citation>
    <scope>NUCLEOTIDE SEQUENCE [LARGE SCALE GENOMIC DNA]</scope>
    <source>
        <strain evidence="2">Cs_M1</strain>
        <tissue evidence="2">Blood</tissue>
    </source>
</reference>
<gene>
    <name evidence="2" type="ORF">J4Q44_G00165790</name>
</gene>
<feature type="region of interest" description="Disordered" evidence="1">
    <location>
        <begin position="50"/>
        <end position="69"/>
    </location>
</feature>
<accession>A0AAN8LJ97</accession>